<reference evidence="2" key="1">
    <citation type="submission" date="2007-07" db="EMBL/GenBank/DDBJ databases">
        <title>PCAP assembly of the Caenorhabditis remanei genome.</title>
        <authorList>
            <consortium name="The Caenorhabditis remanei Sequencing Consortium"/>
            <person name="Wilson R.K."/>
        </authorList>
    </citation>
    <scope>NUCLEOTIDE SEQUENCE [LARGE SCALE GENOMIC DNA]</scope>
    <source>
        <strain evidence="2">PB4641</strain>
    </source>
</reference>
<proteinExistence type="predicted"/>
<dbReference type="PANTHER" id="PTHR31720:SF12">
    <property type="entry name" value="SERPENTINE RECEPTOR, CLASS T-RELATED"/>
    <property type="match status" value="1"/>
</dbReference>
<feature type="transmembrane region" description="Helical" evidence="1">
    <location>
        <begin position="86"/>
        <end position="105"/>
    </location>
</feature>
<dbReference type="OMA" id="IMISIRQ"/>
<feature type="transmembrane region" description="Helical" evidence="1">
    <location>
        <begin position="148"/>
        <end position="167"/>
    </location>
</feature>
<keyword evidence="1" id="KW-0472">Membrane</keyword>
<name>E3MH51_CAERE</name>
<gene>
    <name evidence="2" type="ORF">CRE_23370</name>
</gene>
<keyword evidence="1" id="KW-1133">Transmembrane helix</keyword>
<evidence type="ECO:0000313" key="2">
    <source>
        <dbReference type="EMBL" id="EFP01757.1"/>
    </source>
</evidence>
<feature type="transmembrane region" description="Helical" evidence="1">
    <location>
        <begin position="221"/>
        <end position="242"/>
    </location>
</feature>
<feature type="transmembrane region" description="Helical" evidence="1">
    <location>
        <begin position="179"/>
        <end position="200"/>
    </location>
</feature>
<evidence type="ECO:0000256" key="1">
    <source>
        <dbReference type="SAM" id="Phobius"/>
    </source>
</evidence>
<protein>
    <submittedName>
        <fullName evidence="2">Uncharacterized protein</fullName>
    </submittedName>
</protein>
<dbReference type="InterPro" id="IPR018817">
    <property type="entry name" value="7TM_GPCR_serpentine_rcpt_Srz"/>
</dbReference>
<keyword evidence="1" id="KW-0812">Transmembrane</keyword>
<dbReference type="Pfam" id="PF10325">
    <property type="entry name" value="7TM_GPCR_Srz"/>
    <property type="match status" value="1"/>
</dbReference>
<dbReference type="InParanoid" id="E3MH51"/>
<feature type="transmembrane region" description="Helical" evidence="1">
    <location>
        <begin position="117"/>
        <end position="141"/>
    </location>
</feature>
<feature type="transmembrane region" description="Helical" evidence="1">
    <location>
        <begin position="248"/>
        <end position="272"/>
    </location>
</feature>
<dbReference type="EMBL" id="DS268444">
    <property type="protein sequence ID" value="EFP01757.1"/>
    <property type="molecule type" value="Genomic_DNA"/>
</dbReference>
<dbReference type="AlphaFoldDB" id="E3MH51"/>
<evidence type="ECO:0000313" key="3">
    <source>
        <dbReference type="Proteomes" id="UP000008281"/>
    </source>
</evidence>
<dbReference type="PANTHER" id="PTHR31720">
    <property type="entry name" value="SERPENTINE RECEPTOR, CLASS Z-RELATED"/>
    <property type="match status" value="1"/>
</dbReference>
<feature type="transmembrane region" description="Helical" evidence="1">
    <location>
        <begin position="24"/>
        <end position="44"/>
    </location>
</feature>
<organism evidence="3">
    <name type="scientific">Caenorhabditis remanei</name>
    <name type="common">Caenorhabditis vulgaris</name>
    <dbReference type="NCBI Taxonomy" id="31234"/>
    <lineage>
        <taxon>Eukaryota</taxon>
        <taxon>Metazoa</taxon>
        <taxon>Ecdysozoa</taxon>
        <taxon>Nematoda</taxon>
        <taxon>Chromadorea</taxon>
        <taxon>Rhabditida</taxon>
        <taxon>Rhabditina</taxon>
        <taxon>Rhabditomorpha</taxon>
        <taxon>Rhabditoidea</taxon>
        <taxon>Rhabditidae</taxon>
        <taxon>Peloderinae</taxon>
        <taxon>Caenorhabditis</taxon>
    </lineage>
</organism>
<accession>E3MH51</accession>
<sequence>MDYDYYSVDFNFTDSSEIEEWPLIYYQFPYIFLYLLVIPCYIYVLHKNYERDKDTPVFQIVDHFYFTIQVHFVQYFVILLDPLNSIIVNLDVIIISSNLFIYLLSFGEMLTVDVSQFMLSLLAIQRFFLYFLPSSEFFLNFSVKSTKYILWIVYWLFGTEVILRSILEVDDLLWGDLIFTVHYSAMIVIVFASGLLYLPIMISIRKMSHLKSAQLNQPQRYVFWQLIVVVAGKSLLILFLLSAENYDYYGMILVCKEADFYCMPFIIMLSYLGCNRRNLQVLLSPLKLKNRLGRCSQVGAARGRSQTGSTILVVGA</sequence>
<keyword evidence="3" id="KW-1185">Reference proteome</keyword>
<dbReference type="HOGENOM" id="CLU_056063_2_0_1"/>
<dbReference type="Proteomes" id="UP000008281">
    <property type="component" value="Unassembled WGS sequence"/>
</dbReference>